<dbReference type="AlphaFoldDB" id="A0A0A9FI68"/>
<reference evidence="1" key="1">
    <citation type="submission" date="2014-09" db="EMBL/GenBank/DDBJ databases">
        <authorList>
            <person name="Magalhaes I.L.F."/>
            <person name="Oliveira U."/>
            <person name="Santos F.R."/>
            <person name="Vidigal T.H.D.A."/>
            <person name="Brescovit A.D."/>
            <person name="Santos A.J."/>
        </authorList>
    </citation>
    <scope>NUCLEOTIDE SEQUENCE</scope>
    <source>
        <tissue evidence="1">Shoot tissue taken approximately 20 cm above the soil surface</tissue>
    </source>
</reference>
<accession>A0A0A9FI68</accession>
<protein>
    <submittedName>
        <fullName evidence="1">Uncharacterized protein</fullName>
    </submittedName>
</protein>
<organism evidence="1">
    <name type="scientific">Arundo donax</name>
    <name type="common">Giant reed</name>
    <name type="synonym">Donax arundinaceus</name>
    <dbReference type="NCBI Taxonomy" id="35708"/>
    <lineage>
        <taxon>Eukaryota</taxon>
        <taxon>Viridiplantae</taxon>
        <taxon>Streptophyta</taxon>
        <taxon>Embryophyta</taxon>
        <taxon>Tracheophyta</taxon>
        <taxon>Spermatophyta</taxon>
        <taxon>Magnoliopsida</taxon>
        <taxon>Liliopsida</taxon>
        <taxon>Poales</taxon>
        <taxon>Poaceae</taxon>
        <taxon>PACMAD clade</taxon>
        <taxon>Arundinoideae</taxon>
        <taxon>Arundineae</taxon>
        <taxon>Arundo</taxon>
    </lineage>
</organism>
<evidence type="ECO:0000313" key="1">
    <source>
        <dbReference type="EMBL" id="JAE10929.1"/>
    </source>
</evidence>
<reference evidence="1" key="2">
    <citation type="journal article" date="2015" name="Data Brief">
        <title>Shoot transcriptome of the giant reed, Arundo donax.</title>
        <authorList>
            <person name="Barrero R.A."/>
            <person name="Guerrero F.D."/>
            <person name="Moolhuijzen P."/>
            <person name="Goolsby J.A."/>
            <person name="Tidwell J."/>
            <person name="Bellgard S.E."/>
            <person name="Bellgard M.I."/>
        </authorList>
    </citation>
    <scope>NUCLEOTIDE SEQUENCE</scope>
    <source>
        <tissue evidence="1">Shoot tissue taken approximately 20 cm above the soil surface</tissue>
    </source>
</reference>
<sequence length="30" mass="3532">MSIRFHTNRISRSHAFLFCKNTIVLKPQEG</sequence>
<dbReference type="EMBL" id="GBRH01186967">
    <property type="protein sequence ID" value="JAE10929.1"/>
    <property type="molecule type" value="Transcribed_RNA"/>
</dbReference>
<proteinExistence type="predicted"/>
<name>A0A0A9FI68_ARUDO</name>